<organism evidence="1 2">
    <name type="scientific">Siminovitchia fortis</name>
    <dbReference type="NCBI Taxonomy" id="254758"/>
    <lineage>
        <taxon>Bacteria</taxon>
        <taxon>Bacillati</taxon>
        <taxon>Bacillota</taxon>
        <taxon>Bacilli</taxon>
        <taxon>Bacillales</taxon>
        <taxon>Bacillaceae</taxon>
        <taxon>Siminovitchia</taxon>
    </lineage>
</organism>
<proteinExistence type="predicted"/>
<evidence type="ECO:0000313" key="2">
    <source>
        <dbReference type="Proteomes" id="UP000273811"/>
    </source>
</evidence>
<reference evidence="1" key="1">
    <citation type="submission" date="2018-12" db="EMBL/GenBank/DDBJ databases">
        <authorList>
            <person name="Sun L."/>
            <person name="Chen Z."/>
        </authorList>
    </citation>
    <scope>NUCLEOTIDE SEQUENCE [LARGE SCALE GENOMIC DNA]</scope>
    <source>
        <strain evidence="1">DSM 16012</strain>
    </source>
</reference>
<dbReference type="EMBL" id="QYTU02000034">
    <property type="protein sequence ID" value="RWR06764.1"/>
    <property type="molecule type" value="Genomic_DNA"/>
</dbReference>
<dbReference type="AlphaFoldDB" id="A0A443IM75"/>
<feature type="non-terminal residue" evidence="1">
    <location>
        <position position="37"/>
    </location>
</feature>
<gene>
    <name evidence="1" type="ORF">D4N35_013965</name>
</gene>
<comment type="caution">
    <text evidence="1">The sequence shown here is derived from an EMBL/GenBank/DDBJ whole genome shotgun (WGS) entry which is preliminary data.</text>
</comment>
<sequence>MRPNKLTPNENLRWQSSRMMLPEHVERLQELDVEREK</sequence>
<dbReference type="Proteomes" id="UP000273811">
    <property type="component" value="Unassembled WGS sequence"/>
</dbReference>
<accession>A0A443IM75</accession>
<keyword evidence="2" id="KW-1185">Reference proteome</keyword>
<evidence type="ECO:0000313" key="1">
    <source>
        <dbReference type="EMBL" id="RWR06764.1"/>
    </source>
</evidence>
<protein>
    <submittedName>
        <fullName evidence="1">YolD-like family protein</fullName>
    </submittedName>
</protein>
<name>A0A443IM75_9BACI</name>